<dbReference type="InterPro" id="IPR036881">
    <property type="entry name" value="Glyco_hydro_3_C_sf"/>
</dbReference>
<dbReference type="InterPro" id="IPR011658">
    <property type="entry name" value="PA14_dom"/>
</dbReference>
<protein>
    <submittedName>
        <fullName evidence="5">Xylan 1,4-beta-xylosidase</fullName>
        <ecNumber evidence="5">3.2.1.37</ecNumber>
    </submittedName>
</protein>
<organism evidence="5 6">
    <name type="scientific">Dysgonomonas termitidis</name>
    <dbReference type="NCBI Taxonomy" id="1516126"/>
    <lineage>
        <taxon>Bacteria</taxon>
        <taxon>Pseudomonadati</taxon>
        <taxon>Bacteroidota</taxon>
        <taxon>Bacteroidia</taxon>
        <taxon>Bacteroidales</taxon>
        <taxon>Dysgonomonadaceae</taxon>
        <taxon>Dysgonomonas</taxon>
    </lineage>
</organism>
<dbReference type="NCBIfam" id="NF041776">
    <property type="entry name" value="xylosidase_Xyl3A"/>
    <property type="match status" value="1"/>
</dbReference>
<dbReference type="RefSeq" id="WP_379993660.1">
    <property type="nucleotide sequence ID" value="NZ_JBHSGN010000011.1"/>
</dbReference>
<dbReference type="InterPro" id="IPR017853">
    <property type="entry name" value="GH"/>
</dbReference>
<dbReference type="Gene3D" id="3.40.50.1700">
    <property type="entry name" value="Glycoside hydrolase family 3 C-terminal domain"/>
    <property type="match status" value="2"/>
</dbReference>
<dbReference type="SUPFAM" id="SSF56988">
    <property type="entry name" value="Anthrax protective antigen"/>
    <property type="match status" value="1"/>
</dbReference>
<dbReference type="Pfam" id="PF07691">
    <property type="entry name" value="PA14"/>
    <property type="match status" value="1"/>
</dbReference>
<keyword evidence="5" id="KW-0326">Glycosidase</keyword>
<dbReference type="InterPro" id="IPR001764">
    <property type="entry name" value="Glyco_hydro_3_N"/>
</dbReference>
<evidence type="ECO:0000256" key="3">
    <source>
        <dbReference type="ARBA" id="ARBA00022801"/>
    </source>
</evidence>
<feature type="domain" description="PA14" evidence="4">
    <location>
        <begin position="454"/>
        <end position="597"/>
    </location>
</feature>
<dbReference type="PROSITE" id="PS51820">
    <property type="entry name" value="PA14"/>
    <property type="match status" value="1"/>
</dbReference>
<evidence type="ECO:0000256" key="2">
    <source>
        <dbReference type="ARBA" id="ARBA00022729"/>
    </source>
</evidence>
<dbReference type="EC" id="3.2.1.37" evidence="5"/>
<dbReference type="EMBL" id="JBHSGN010000011">
    <property type="protein sequence ID" value="MFC4672488.1"/>
    <property type="molecule type" value="Genomic_DNA"/>
</dbReference>
<dbReference type="InterPro" id="IPR054850">
    <property type="entry name" value="Xylosidase_Xyl3A"/>
</dbReference>
<dbReference type="InterPro" id="IPR026891">
    <property type="entry name" value="Fn3-like"/>
</dbReference>
<dbReference type="PANTHER" id="PTHR42721:SF3">
    <property type="entry name" value="BETA-D-XYLOSIDASE 5-RELATED"/>
    <property type="match status" value="1"/>
</dbReference>
<evidence type="ECO:0000259" key="4">
    <source>
        <dbReference type="PROSITE" id="PS51820"/>
    </source>
</evidence>
<dbReference type="SUPFAM" id="SSF52279">
    <property type="entry name" value="Beta-D-glucan exohydrolase, C-terminal domain"/>
    <property type="match status" value="1"/>
</dbReference>
<dbReference type="InterPro" id="IPR013783">
    <property type="entry name" value="Ig-like_fold"/>
</dbReference>
<comment type="caution">
    <text evidence="5">The sequence shown here is derived from an EMBL/GenBank/DDBJ whole genome shotgun (WGS) entry which is preliminary data.</text>
</comment>
<comment type="similarity">
    <text evidence="1">Belongs to the glycosyl hydrolase 3 family.</text>
</comment>
<dbReference type="PANTHER" id="PTHR42721">
    <property type="entry name" value="SUGAR HYDROLASE-RELATED"/>
    <property type="match status" value="1"/>
</dbReference>
<name>A0ABV9KRA4_9BACT</name>
<proteinExistence type="inferred from homology"/>
<dbReference type="InterPro" id="IPR037524">
    <property type="entry name" value="PA14/GLEYA"/>
</dbReference>
<dbReference type="SUPFAM" id="SSF51445">
    <property type="entry name" value="(Trans)glycosidases"/>
    <property type="match status" value="1"/>
</dbReference>
<dbReference type="GO" id="GO:0009044">
    <property type="term" value="F:xylan 1,4-beta-xylosidase activity"/>
    <property type="evidence" value="ECO:0007669"/>
    <property type="project" value="UniProtKB-EC"/>
</dbReference>
<dbReference type="Proteomes" id="UP001596023">
    <property type="component" value="Unassembled WGS sequence"/>
</dbReference>
<keyword evidence="3 5" id="KW-0378">Hydrolase</keyword>
<dbReference type="Pfam" id="PF01915">
    <property type="entry name" value="Glyco_hydro_3_C"/>
    <property type="match status" value="1"/>
</dbReference>
<dbReference type="Pfam" id="PF14310">
    <property type="entry name" value="Fn3-like"/>
    <property type="match status" value="1"/>
</dbReference>
<keyword evidence="6" id="KW-1185">Reference proteome</keyword>
<evidence type="ECO:0000313" key="5">
    <source>
        <dbReference type="EMBL" id="MFC4672488.1"/>
    </source>
</evidence>
<dbReference type="Pfam" id="PF00933">
    <property type="entry name" value="Glyco_hydro_3"/>
    <property type="match status" value="1"/>
</dbReference>
<keyword evidence="2" id="KW-0732">Signal</keyword>
<dbReference type="Gene3D" id="3.20.20.300">
    <property type="entry name" value="Glycoside hydrolase, family 3, N-terminal domain"/>
    <property type="match status" value="1"/>
</dbReference>
<dbReference type="InterPro" id="IPR002772">
    <property type="entry name" value="Glyco_hydro_3_C"/>
</dbReference>
<dbReference type="InterPro" id="IPR044993">
    <property type="entry name" value="BXL"/>
</dbReference>
<accession>A0ABV9KRA4</accession>
<evidence type="ECO:0000313" key="6">
    <source>
        <dbReference type="Proteomes" id="UP001596023"/>
    </source>
</evidence>
<dbReference type="Gene3D" id="2.60.40.10">
    <property type="entry name" value="Immunoglobulins"/>
    <property type="match status" value="1"/>
</dbReference>
<reference evidence="6" key="1">
    <citation type="journal article" date="2019" name="Int. J. Syst. Evol. Microbiol.">
        <title>The Global Catalogue of Microorganisms (GCM) 10K type strain sequencing project: providing services to taxonomists for standard genome sequencing and annotation.</title>
        <authorList>
            <consortium name="The Broad Institute Genomics Platform"/>
            <consortium name="The Broad Institute Genome Sequencing Center for Infectious Disease"/>
            <person name="Wu L."/>
            <person name="Ma J."/>
        </authorList>
    </citation>
    <scope>NUCLEOTIDE SEQUENCE [LARGE SCALE GENOMIC DNA]</scope>
    <source>
        <strain evidence="6">CCUG 66188</strain>
    </source>
</reference>
<dbReference type="InterPro" id="IPR036962">
    <property type="entry name" value="Glyco_hydro_3_N_sf"/>
</dbReference>
<evidence type="ECO:0000256" key="1">
    <source>
        <dbReference type="ARBA" id="ARBA00005336"/>
    </source>
</evidence>
<sequence>MRIIILISALCCYIASFAQIMPYKDANLTPEERAQDLLSRLTLKEKVGLMGDNSIEVTRLGVKKFAWWSEALHGVANQGGVTVFPEPIGMAASFNDELLYHVFDAISDEARAIFHFREKKGDERRQDNGLSVWTPNVNIFRDPRWGRGQETYGEDPYLTSRMGISVVNGLQGPKDAKYKKLLACAKHYAVHSGPEWNRHVLNLNNLDNRHLWETYMPAFQVLVQKADVSQVMCAYHRQDDDPCCGNNHLLKRILRDEWGFKRMVVSDCGAIADFYTSHKVSSDALHSAVKGVLAGTDVECGFGYTYHELVDAVSRGLIYEADIDKSVLRLLTERFRLGDFDDNSIVPWANIPDTIINCKKHQALALEMARQSMTLLQNKNNILPLSSKKKIAVIGPNADDAKLMWGNYNGIPVKTVTILEGIKSIAGKDIFYEKGCDIVDDMILESYITRSTADGKTGIKATYWNNKQRTGDAINTIQYDKPMRLSTTGQHPFADKVNLQNFSAVYETSFIAPETEEIVFKIQSVGDCQLFINNELVSEYSSWRFVARRTPYKVEKGKQYDIKINFTQNYDFTNANLNFDMGKESPVDYKGLVNRLKDIDVVVFAGGISGELEGEEMPIEMPGFKGGDRTDIELPASQRNCIKALKKAGKRVIMVNCSGSAIGLMPESESCEAILQAWYGGQSGGQAIAEVLFGKYNPSGKLPITFYENIDQLPDFEEYDMKGRTYRYLEDKPLFPFGYGLSYTTFDIGRATASSISAKAGEKIKLVIPVKNTGKRTGSETVQVYVKKVDSGGPIKTLRSFKRIELPPNVSQDLTFELEPSFFEWYDPATLRMNILSGDYEILYGTSSDNKDLQTLNITLI</sequence>
<dbReference type="PRINTS" id="PR00133">
    <property type="entry name" value="GLHYDRLASE3"/>
</dbReference>
<gene>
    <name evidence="5" type="primary">xyl3A</name>
    <name evidence="5" type="ORF">ACFO6W_02150</name>
</gene>
<dbReference type="SMART" id="SM00758">
    <property type="entry name" value="PA14"/>
    <property type="match status" value="1"/>
</dbReference>
<dbReference type="SMART" id="SM01217">
    <property type="entry name" value="Fn3_like"/>
    <property type="match status" value="1"/>
</dbReference>